<feature type="domain" description="Chromatin assembly factor 1 subunit A dimerization" evidence="6">
    <location>
        <begin position="329"/>
        <end position="405"/>
    </location>
</feature>
<dbReference type="GO" id="GO:0006334">
    <property type="term" value="P:nucleosome assembly"/>
    <property type="evidence" value="ECO:0007669"/>
    <property type="project" value="TreeGrafter"/>
</dbReference>
<dbReference type="AlphaFoldDB" id="A0A9P7V9I0"/>
<feature type="region of interest" description="Disordered" evidence="5">
    <location>
        <begin position="34"/>
        <end position="217"/>
    </location>
</feature>
<gene>
    <name evidence="8" type="primary">RLF2</name>
    <name evidence="8" type="ORF">KQ657_000386</name>
</gene>
<dbReference type="GO" id="GO:0033186">
    <property type="term" value="C:CAF-1 complex"/>
    <property type="evidence" value="ECO:0007669"/>
    <property type="project" value="TreeGrafter"/>
</dbReference>
<comment type="caution">
    <text evidence="8">The sequence shown here is derived from an EMBL/GenBank/DDBJ whole genome shotgun (WGS) entry which is preliminary data.</text>
</comment>
<keyword evidence="3" id="KW-0234">DNA repair</keyword>
<evidence type="ECO:0000256" key="3">
    <source>
        <dbReference type="ARBA" id="ARBA00023204"/>
    </source>
</evidence>
<feature type="compositionally biased region" description="Polar residues" evidence="5">
    <location>
        <begin position="191"/>
        <end position="217"/>
    </location>
</feature>
<evidence type="ECO:0000313" key="8">
    <source>
        <dbReference type="EMBL" id="KAG7193699.1"/>
    </source>
</evidence>
<dbReference type="Proteomes" id="UP000790833">
    <property type="component" value="Unassembled WGS sequence"/>
</dbReference>
<evidence type="ECO:0000256" key="4">
    <source>
        <dbReference type="ARBA" id="ARBA00023242"/>
    </source>
</evidence>
<dbReference type="GO" id="GO:0005634">
    <property type="term" value="C:nucleus"/>
    <property type="evidence" value="ECO:0007669"/>
    <property type="project" value="UniProtKB-SubCell"/>
</dbReference>
<dbReference type="Pfam" id="PF21796">
    <property type="entry name" value="Cac1_C"/>
    <property type="match status" value="1"/>
</dbReference>
<reference evidence="8" key="1">
    <citation type="submission" date="2021-03" db="EMBL/GenBank/DDBJ databases">
        <authorList>
            <person name="Palmer J.M."/>
        </authorList>
    </citation>
    <scope>NUCLEOTIDE SEQUENCE</scope>
    <source>
        <strain evidence="8">ARV_011</strain>
    </source>
</reference>
<accession>A0A9P7V9I0</accession>
<dbReference type="OrthoDB" id="79480at2759"/>
<dbReference type="PANTHER" id="PTHR15272">
    <property type="entry name" value="CHROMATIN ASSEMBLY FACTOR 1 SUBUNIT A CAF-1 SUBUNIT A"/>
    <property type="match status" value="1"/>
</dbReference>
<sequence length="583" mass="67739">MVVTAMVEKDASKETMDTGELTEEVAIVLETVAGKSGSRKRKVDNTTDEVESKKKTTEEMIKKQTEKHRLKELREAERIEREKRREEDRLQKEEEKQRRLEERQRKEQERDLKKKQALEEKLEKERKREEEKLERERKREEERIRKQHEKDERERQRINKKLKLEEEKQRKEQERQEELEKKRKKEDRSQMKISNFFTVKSSTSKANNKPITTSTELSVSELKSESHALKPDTGKCYEKKFLPFFVKETTRMSPTISLSASNLAKSVADLDNQLFGKAEGYDDYFQGISKSFLSLSKVTTSNELVSAINSSDVTESQIQAMIANLPPIKYLEFYENAKPPYIGTWCSSKHIETVLPIEDPLNEAITGLDYTYDSDLDWNEDDDDEGEDIDEDDDDDDDEEEDEEEMVDFLDDEAGDGGPKEKSRTILGPLVATCIWGRNDNENINDDDDDNNNNNTSILDTLRYEMLIPTKFPIEIDRNYWDEAKSPSTPKKGNSVTEGTKPMISEDKDIFQLIQFIEKNNEFSVNVLVELAKKELGTAYTKALVKSTIQGIATYSKKAGKWEIKLDIRKMYFSKYGKNGHNT</sequence>
<protein>
    <submittedName>
        <fullName evidence="8">Chromatin assembly factor-I (CAF-I) p90 subunit</fullName>
    </submittedName>
</protein>
<keyword evidence="2" id="KW-0227">DNA damage</keyword>
<dbReference type="InterPro" id="IPR022043">
    <property type="entry name" value="CAF1A_DD"/>
</dbReference>
<evidence type="ECO:0000259" key="7">
    <source>
        <dbReference type="Pfam" id="PF21796"/>
    </source>
</evidence>
<keyword evidence="4" id="KW-0539">Nucleus</keyword>
<organism evidence="8 9">
    <name type="scientific">Scheffersomyces spartinae</name>
    <dbReference type="NCBI Taxonomy" id="45513"/>
    <lineage>
        <taxon>Eukaryota</taxon>
        <taxon>Fungi</taxon>
        <taxon>Dikarya</taxon>
        <taxon>Ascomycota</taxon>
        <taxon>Saccharomycotina</taxon>
        <taxon>Pichiomycetes</taxon>
        <taxon>Debaryomycetaceae</taxon>
        <taxon>Scheffersomyces</taxon>
    </lineage>
</organism>
<dbReference type="Pfam" id="PF12253">
    <property type="entry name" value="CAF1A_dimeriz"/>
    <property type="match status" value="1"/>
</dbReference>
<keyword evidence="9" id="KW-1185">Reference proteome</keyword>
<feature type="domain" description="Chromatin assembly factor 1 subunit Cac1-like C-terminal" evidence="7">
    <location>
        <begin position="512"/>
        <end position="564"/>
    </location>
</feature>
<feature type="compositionally biased region" description="Basic and acidic residues" evidence="5">
    <location>
        <begin position="50"/>
        <end position="190"/>
    </location>
</feature>
<evidence type="ECO:0000256" key="5">
    <source>
        <dbReference type="SAM" id="MobiDB-lite"/>
    </source>
</evidence>
<evidence type="ECO:0000256" key="1">
    <source>
        <dbReference type="ARBA" id="ARBA00004123"/>
    </source>
</evidence>
<comment type="subcellular location">
    <subcellularLocation>
        <location evidence="1">Nucleus</location>
    </subcellularLocation>
</comment>
<feature type="compositionally biased region" description="Acidic residues" evidence="5">
    <location>
        <begin position="372"/>
        <end position="415"/>
    </location>
</feature>
<dbReference type="RefSeq" id="XP_043049247.1">
    <property type="nucleotide sequence ID" value="XM_043191235.1"/>
</dbReference>
<evidence type="ECO:0000256" key="2">
    <source>
        <dbReference type="ARBA" id="ARBA00022763"/>
    </source>
</evidence>
<feature type="region of interest" description="Disordered" evidence="5">
    <location>
        <begin position="372"/>
        <end position="424"/>
    </location>
</feature>
<evidence type="ECO:0000313" key="9">
    <source>
        <dbReference type="Proteomes" id="UP000790833"/>
    </source>
</evidence>
<dbReference type="PANTHER" id="PTHR15272:SF0">
    <property type="entry name" value="CHROMATIN ASSEMBLY FACTOR 1 SUBUNIT A"/>
    <property type="match status" value="1"/>
</dbReference>
<dbReference type="EMBL" id="JAHMUF010000010">
    <property type="protein sequence ID" value="KAG7193699.1"/>
    <property type="molecule type" value="Genomic_DNA"/>
</dbReference>
<dbReference type="GeneID" id="66113760"/>
<dbReference type="InterPro" id="IPR048800">
    <property type="entry name" value="Cac1-like_C"/>
</dbReference>
<proteinExistence type="predicted"/>
<evidence type="ECO:0000259" key="6">
    <source>
        <dbReference type="Pfam" id="PF12253"/>
    </source>
</evidence>
<name>A0A9P7V9I0_9ASCO</name>
<dbReference type="GO" id="GO:0006281">
    <property type="term" value="P:DNA repair"/>
    <property type="evidence" value="ECO:0007669"/>
    <property type="project" value="UniProtKB-KW"/>
</dbReference>